<evidence type="ECO:0000256" key="1">
    <source>
        <dbReference type="ARBA" id="ARBA00022741"/>
    </source>
</evidence>
<reference evidence="4" key="3">
    <citation type="submission" date="2015-04" db="UniProtKB">
        <authorList>
            <consortium name="EnsemblPlants"/>
        </authorList>
    </citation>
    <scope>IDENTIFICATION</scope>
</reference>
<dbReference type="GO" id="GO:0007166">
    <property type="term" value="P:cell surface receptor signaling pathway"/>
    <property type="evidence" value="ECO:0007669"/>
    <property type="project" value="InterPro"/>
</dbReference>
<dbReference type="AlphaFoldDB" id="A0A0D9WZ06"/>
<dbReference type="PROSITE" id="PS50011">
    <property type="entry name" value="PROTEIN_KINASE_DOM"/>
    <property type="match status" value="1"/>
</dbReference>
<reference evidence="4 5" key="1">
    <citation type="submission" date="2012-08" db="EMBL/GenBank/DDBJ databases">
        <title>Oryza genome evolution.</title>
        <authorList>
            <person name="Wing R.A."/>
        </authorList>
    </citation>
    <scope>NUCLEOTIDE SEQUENCE</scope>
</reference>
<dbReference type="PANTHER" id="PTHR27005:SF468">
    <property type="entry name" value="OS01G0310500 PROTEIN"/>
    <property type="match status" value="1"/>
</dbReference>
<dbReference type="InterPro" id="IPR045274">
    <property type="entry name" value="WAK-like"/>
</dbReference>
<dbReference type="Gramene" id="LPERR07G12520.1">
    <property type="protein sequence ID" value="LPERR07G12520.1"/>
    <property type="gene ID" value="LPERR07G12520"/>
</dbReference>
<dbReference type="HOGENOM" id="CLU_779298_0_0_1"/>
<organism evidence="4 5">
    <name type="scientific">Leersia perrieri</name>
    <dbReference type="NCBI Taxonomy" id="77586"/>
    <lineage>
        <taxon>Eukaryota</taxon>
        <taxon>Viridiplantae</taxon>
        <taxon>Streptophyta</taxon>
        <taxon>Embryophyta</taxon>
        <taxon>Tracheophyta</taxon>
        <taxon>Spermatophyta</taxon>
        <taxon>Magnoliopsida</taxon>
        <taxon>Liliopsida</taxon>
        <taxon>Poales</taxon>
        <taxon>Poaceae</taxon>
        <taxon>BOP clade</taxon>
        <taxon>Oryzoideae</taxon>
        <taxon>Oryzeae</taxon>
        <taxon>Oryzinae</taxon>
        <taxon>Leersia</taxon>
    </lineage>
</organism>
<evidence type="ECO:0000313" key="5">
    <source>
        <dbReference type="Proteomes" id="UP000032180"/>
    </source>
</evidence>
<dbReference type="EnsemblPlants" id="LPERR07G12520.1">
    <property type="protein sequence ID" value="LPERR07G12520.1"/>
    <property type="gene ID" value="LPERR07G12520"/>
</dbReference>
<dbReference type="GO" id="GO:0005886">
    <property type="term" value="C:plasma membrane"/>
    <property type="evidence" value="ECO:0007669"/>
    <property type="project" value="TreeGrafter"/>
</dbReference>
<evidence type="ECO:0000256" key="2">
    <source>
        <dbReference type="ARBA" id="ARBA00022840"/>
    </source>
</evidence>
<dbReference type="InterPro" id="IPR000719">
    <property type="entry name" value="Prot_kinase_dom"/>
</dbReference>
<dbReference type="Gene3D" id="1.10.510.10">
    <property type="entry name" value="Transferase(Phosphotransferase) domain 1"/>
    <property type="match status" value="1"/>
</dbReference>
<dbReference type="InterPro" id="IPR008266">
    <property type="entry name" value="Tyr_kinase_AS"/>
</dbReference>
<dbReference type="InterPro" id="IPR011009">
    <property type="entry name" value="Kinase-like_dom_sf"/>
</dbReference>
<dbReference type="Pfam" id="PF07714">
    <property type="entry name" value="PK_Tyr_Ser-Thr"/>
    <property type="match status" value="1"/>
</dbReference>
<keyword evidence="1" id="KW-0547">Nucleotide-binding</keyword>
<dbReference type="InterPro" id="IPR001245">
    <property type="entry name" value="Ser-Thr/Tyr_kinase_cat_dom"/>
</dbReference>
<dbReference type="GO" id="GO:0005524">
    <property type="term" value="F:ATP binding"/>
    <property type="evidence" value="ECO:0007669"/>
    <property type="project" value="UniProtKB-KW"/>
</dbReference>
<dbReference type="GO" id="GO:0004674">
    <property type="term" value="F:protein serine/threonine kinase activity"/>
    <property type="evidence" value="ECO:0007669"/>
    <property type="project" value="TreeGrafter"/>
</dbReference>
<dbReference type="Proteomes" id="UP000032180">
    <property type="component" value="Chromosome 7"/>
</dbReference>
<dbReference type="PROSITE" id="PS00109">
    <property type="entry name" value="PROTEIN_KINASE_TYR"/>
    <property type="match status" value="1"/>
</dbReference>
<protein>
    <recommendedName>
        <fullName evidence="3">Protein kinase domain-containing protein</fullName>
    </recommendedName>
</protein>
<proteinExistence type="predicted"/>
<evidence type="ECO:0000313" key="4">
    <source>
        <dbReference type="EnsemblPlants" id="LPERR07G12520.1"/>
    </source>
</evidence>
<accession>A0A0D9WZ06</accession>
<keyword evidence="5" id="KW-1185">Reference proteome</keyword>
<reference evidence="5" key="2">
    <citation type="submission" date="2013-12" db="EMBL/GenBank/DDBJ databases">
        <authorList>
            <person name="Yu Y."/>
            <person name="Lee S."/>
            <person name="de Baynast K."/>
            <person name="Wissotski M."/>
            <person name="Liu L."/>
            <person name="Talag J."/>
            <person name="Goicoechea J."/>
            <person name="Angelova A."/>
            <person name="Jetty R."/>
            <person name="Kudrna D."/>
            <person name="Golser W."/>
            <person name="Rivera L."/>
            <person name="Zhang J."/>
            <person name="Wing R."/>
        </authorList>
    </citation>
    <scope>NUCLEOTIDE SEQUENCE</scope>
</reference>
<evidence type="ECO:0000259" key="3">
    <source>
        <dbReference type="PROSITE" id="PS50011"/>
    </source>
</evidence>
<dbReference type="Gene3D" id="3.30.200.20">
    <property type="entry name" value="Phosphorylase Kinase, domain 1"/>
    <property type="match status" value="1"/>
</dbReference>
<feature type="domain" description="Protein kinase" evidence="3">
    <location>
        <begin position="34"/>
        <end position="339"/>
    </location>
</feature>
<dbReference type="PANTHER" id="PTHR27005">
    <property type="entry name" value="WALL-ASSOCIATED RECEPTOR KINASE-LIKE 21"/>
    <property type="match status" value="1"/>
</dbReference>
<dbReference type="STRING" id="77586.A0A0D9WZ06"/>
<sequence>MKEVLEQLWRIKRPNILKRERRFAELRDRRIMTLMEIEEVFRGSVFETFVTKANKDPIIGDSKQESTSEVFSEKSVVPMDCAIGKVYMGHLKNIPLIMIKMSVEVDEDWKQTFFHEMNVQCRIKHWNVAKLFGCCLEHVDAPVLVYEYGEMALHDALFGNAWQRIQCPFSSKVRLEIAVGAAEGLAHLHSLDVVHGDVRTANILLDYFSGSELEVPKRISAFPAKIAGYGIPKLLSMDKAQYARFLTENVHYKDPHFLVTGLMAKEYDVYGFGVVLVELFTGNKIQMHDTNTVIIYFDSIFARCHHLGEIKELASGCLAPKVTERPAMAKVVQCLRAVLEDLRSDRESPCPCMSMY</sequence>
<keyword evidence="2" id="KW-0067">ATP-binding</keyword>
<dbReference type="SUPFAM" id="SSF56112">
    <property type="entry name" value="Protein kinase-like (PK-like)"/>
    <property type="match status" value="1"/>
</dbReference>
<name>A0A0D9WZ06_9ORYZ</name>